<reference evidence="4" key="1">
    <citation type="submission" date="2023-07" db="EMBL/GenBank/DDBJ databases">
        <title>A chromosome-level genome assembly of Lolium multiflorum.</title>
        <authorList>
            <person name="Chen Y."/>
            <person name="Copetti D."/>
            <person name="Kolliker R."/>
            <person name="Studer B."/>
        </authorList>
    </citation>
    <scope>NUCLEOTIDE SEQUENCE</scope>
    <source>
        <strain evidence="4">02402/16</strain>
        <tissue evidence="4">Leaf</tissue>
    </source>
</reference>
<sequence>MIGSLFSAQSSAMPPPGVSGLQLQPYAASSDAATSLAPAIAASTSSAPAPVSLRGCCDARAARTVLPLLRSHYLLGYVDDTLPCPPALVDGVHGTVINPAHRVWTAQDQANLSSIQGSLSPGVVGPVVFAKTSHEAWTILETTFSAQSQARANVLRRQLGESHKLDKTATDYYNQVRAIAYTLASIGQPITDAEFTSPALMKNMMAWWRWLMNVPTPPQCRHMSSTNAFCKLSSRWLPSSSFGSGGGLSKRVCQLCGREGHVAAKCHRRFQHSFLGLGNDGKDTRNNARQAAMADRPAPPPSQGQTQTYVDPHWYMDTGATDHLTSELGKLHTRDVYTGSDKVHTANGAGQVARPSNRQDVAGRLAGRCEVTHSGTPGGTIFCNIHVNTDIRDGRGTDHIRGSPAEHKKKYDQLKAIVDAELIGSFEKARHQVQRIHTTRRPRRVGSVSPFGGTYQSPATEINYVVAHSLHRHSESLVNTLERVALRVVQEIMKHQYSPSGSALGTHQGEVQLHTRPPLPYAMAAPQQQGSPTYVVYKVGGDPGDYQFLYEPPKEIPHGYVCTFVPDCNNRTQRSRPTGGIAEQSNCSQEGRLQREFGSRR</sequence>
<feature type="region of interest" description="Disordered" evidence="2">
    <location>
        <begin position="277"/>
        <end position="305"/>
    </location>
</feature>
<keyword evidence="1" id="KW-0862">Zinc</keyword>
<dbReference type="SUPFAM" id="SSF57756">
    <property type="entry name" value="Retrovirus zinc finger-like domains"/>
    <property type="match status" value="1"/>
</dbReference>
<evidence type="ECO:0000256" key="2">
    <source>
        <dbReference type="SAM" id="MobiDB-lite"/>
    </source>
</evidence>
<accession>A0AAD8WL38</accession>
<dbReference type="InterPro" id="IPR001878">
    <property type="entry name" value="Znf_CCHC"/>
</dbReference>
<gene>
    <name evidence="4" type="ORF">QYE76_051994</name>
</gene>
<organism evidence="4 5">
    <name type="scientific">Lolium multiflorum</name>
    <name type="common">Italian ryegrass</name>
    <name type="synonym">Lolium perenne subsp. multiflorum</name>
    <dbReference type="NCBI Taxonomy" id="4521"/>
    <lineage>
        <taxon>Eukaryota</taxon>
        <taxon>Viridiplantae</taxon>
        <taxon>Streptophyta</taxon>
        <taxon>Embryophyta</taxon>
        <taxon>Tracheophyta</taxon>
        <taxon>Spermatophyta</taxon>
        <taxon>Magnoliopsida</taxon>
        <taxon>Liliopsida</taxon>
        <taxon>Poales</taxon>
        <taxon>Poaceae</taxon>
        <taxon>BOP clade</taxon>
        <taxon>Pooideae</taxon>
        <taxon>Poodae</taxon>
        <taxon>Poeae</taxon>
        <taxon>Poeae Chloroplast Group 2 (Poeae type)</taxon>
        <taxon>Loliodinae</taxon>
        <taxon>Loliinae</taxon>
        <taxon>Lolium</taxon>
    </lineage>
</organism>
<comment type="caution">
    <text evidence="4">The sequence shown here is derived from an EMBL/GenBank/DDBJ whole genome shotgun (WGS) entry which is preliminary data.</text>
</comment>
<feature type="region of interest" description="Disordered" evidence="2">
    <location>
        <begin position="433"/>
        <end position="452"/>
    </location>
</feature>
<dbReference type="GO" id="GO:0003676">
    <property type="term" value="F:nucleic acid binding"/>
    <property type="evidence" value="ECO:0007669"/>
    <property type="project" value="InterPro"/>
</dbReference>
<keyword evidence="1" id="KW-0479">Metal-binding</keyword>
<evidence type="ECO:0000259" key="3">
    <source>
        <dbReference type="PROSITE" id="PS50158"/>
    </source>
</evidence>
<dbReference type="PANTHER" id="PTHR47481:SF31">
    <property type="entry name" value="OS01G0873500 PROTEIN"/>
    <property type="match status" value="1"/>
</dbReference>
<dbReference type="PANTHER" id="PTHR47481">
    <property type="match status" value="1"/>
</dbReference>
<dbReference type="Pfam" id="PF14223">
    <property type="entry name" value="Retrotran_gag_2"/>
    <property type="match status" value="1"/>
</dbReference>
<dbReference type="AlphaFoldDB" id="A0AAD8WL38"/>
<dbReference type="GO" id="GO:0008270">
    <property type="term" value="F:zinc ion binding"/>
    <property type="evidence" value="ECO:0007669"/>
    <property type="project" value="UniProtKB-KW"/>
</dbReference>
<evidence type="ECO:0000313" key="5">
    <source>
        <dbReference type="Proteomes" id="UP001231189"/>
    </source>
</evidence>
<dbReference type="Proteomes" id="UP001231189">
    <property type="component" value="Unassembled WGS sequence"/>
</dbReference>
<dbReference type="PROSITE" id="PS50158">
    <property type="entry name" value="ZF_CCHC"/>
    <property type="match status" value="1"/>
</dbReference>
<name>A0AAD8WL38_LOLMU</name>
<protein>
    <recommendedName>
        <fullName evidence="3">CCHC-type domain-containing protein</fullName>
    </recommendedName>
</protein>
<keyword evidence="5" id="KW-1185">Reference proteome</keyword>
<feature type="compositionally biased region" description="Basic and acidic residues" evidence="2">
    <location>
        <begin position="592"/>
        <end position="601"/>
    </location>
</feature>
<evidence type="ECO:0000313" key="4">
    <source>
        <dbReference type="EMBL" id="KAK1663835.1"/>
    </source>
</evidence>
<proteinExistence type="predicted"/>
<dbReference type="EMBL" id="JAUUTY010000003">
    <property type="protein sequence ID" value="KAK1663835.1"/>
    <property type="molecule type" value="Genomic_DNA"/>
</dbReference>
<feature type="compositionally biased region" description="Basic residues" evidence="2">
    <location>
        <begin position="433"/>
        <end position="444"/>
    </location>
</feature>
<dbReference type="InterPro" id="IPR036875">
    <property type="entry name" value="Znf_CCHC_sf"/>
</dbReference>
<feature type="region of interest" description="Disordered" evidence="2">
    <location>
        <begin position="573"/>
        <end position="601"/>
    </location>
</feature>
<evidence type="ECO:0000256" key="1">
    <source>
        <dbReference type="PROSITE-ProRule" id="PRU00047"/>
    </source>
</evidence>
<feature type="domain" description="CCHC-type" evidence="3">
    <location>
        <begin position="253"/>
        <end position="266"/>
    </location>
</feature>
<keyword evidence="1" id="KW-0863">Zinc-finger</keyword>